<evidence type="ECO:0000256" key="1">
    <source>
        <dbReference type="SAM" id="MobiDB-lite"/>
    </source>
</evidence>
<evidence type="ECO:0000313" key="2">
    <source>
        <dbReference type="EMBL" id="KAH1115214.1"/>
    </source>
</evidence>
<feature type="compositionally biased region" description="Basic and acidic residues" evidence="1">
    <location>
        <begin position="51"/>
        <end position="61"/>
    </location>
</feature>
<comment type="caution">
    <text evidence="2">The sequence shown here is derived from an EMBL/GenBank/DDBJ whole genome shotgun (WGS) entry which is preliminary data.</text>
</comment>
<gene>
    <name evidence="2" type="ORF">J1N35_008592</name>
</gene>
<feature type="region of interest" description="Disordered" evidence="1">
    <location>
        <begin position="51"/>
        <end position="91"/>
    </location>
</feature>
<dbReference type="EMBL" id="JAIQCV010000003">
    <property type="protein sequence ID" value="KAH1115214.1"/>
    <property type="molecule type" value="Genomic_DNA"/>
</dbReference>
<dbReference type="OrthoDB" id="1939000at2759"/>
<feature type="compositionally biased region" description="Basic and acidic residues" evidence="1">
    <location>
        <begin position="72"/>
        <end position="81"/>
    </location>
</feature>
<evidence type="ECO:0000313" key="3">
    <source>
        <dbReference type="Proteomes" id="UP000828251"/>
    </source>
</evidence>
<accession>A0A9D4AGA5</accession>
<name>A0A9D4AGA5_9ROSI</name>
<organism evidence="2 3">
    <name type="scientific">Gossypium stocksii</name>
    <dbReference type="NCBI Taxonomy" id="47602"/>
    <lineage>
        <taxon>Eukaryota</taxon>
        <taxon>Viridiplantae</taxon>
        <taxon>Streptophyta</taxon>
        <taxon>Embryophyta</taxon>
        <taxon>Tracheophyta</taxon>
        <taxon>Spermatophyta</taxon>
        <taxon>Magnoliopsida</taxon>
        <taxon>eudicotyledons</taxon>
        <taxon>Gunneridae</taxon>
        <taxon>Pentapetalae</taxon>
        <taxon>rosids</taxon>
        <taxon>malvids</taxon>
        <taxon>Malvales</taxon>
        <taxon>Malvaceae</taxon>
        <taxon>Malvoideae</taxon>
        <taxon>Gossypium</taxon>
    </lineage>
</organism>
<dbReference type="Proteomes" id="UP000828251">
    <property type="component" value="Unassembled WGS sequence"/>
</dbReference>
<reference evidence="2 3" key="1">
    <citation type="journal article" date="2021" name="Plant Biotechnol. J.">
        <title>Multi-omics assisted identification of the key and species-specific regulatory components of drought-tolerant mechanisms in Gossypium stocksii.</title>
        <authorList>
            <person name="Yu D."/>
            <person name="Ke L."/>
            <person name="Zhang D."/>
            <person name="Wu Y."/>
            <person name="Sun Y."/>
            <person name="Mei J."/>
            <person name="Sun J."/>
            <person name="Sun Y."/>
        </authorList>
    </citation>
    <scope>NUCLEOTIDE SEQUENCE [LARGE SCALE GENOMIC DNA]</scope>
    <source>
        <strain evidence="3">cv. E1</strain>
        <tissue evidence="2">Leaf</tissue>
    </source>
</reference>
<keyword evidence="3" id="KW-1185">Reference proteome</keyword>
<protein>
    <submittedName>
        <fullName evidence="2">Uncharacterized protein</fullName>
    </submittedName>
</protein>
<dbReference type="AlphaFoldDB" id="A0A9D4AGA5"/>
<sequence>MFQILDLNEKEAFYWFEDGLKMWAKQELRRLGITELTAAMAKAENFYEVGGRKFENNESSKPKSRPKGNGGGDKDQVERKGKGPRAGQGKP</sequence>
<proteinExistence type="predicted"/>